<organism evidence="1 2">
    <name type="scientific">Strongyloides papillosus</name>
    <name type="common">Intestinal threadworm</name>
    <dbReference type="NCBI Taxonomy" id="174720"/>
    <lineage>
        <taxon>Eukaryota</taxon>
        <taxon>Metazoa</taxon>
        <taxon>Ecdysozoa</taxon>
        <taxon>Nematoda</taxon>
        <taxon>Chromadorea</taxon>
        <taxon>Rhabditida</taxon>
        <taxon>Tylenchina</taxon>
        <taxon>Panagrolaimomorpha</taxon>
        <taxon>Strongyloidoidea</taxon>
        <taxon>Strongyloididae</taxon>
        <taxon>Strongyloides</taxon>
    </lineage>
</organism>
<dbReference type="WBParaSite" id="SPAL_0001726300.1">
    <property type="protein sequence ID" value="SPAL_0001726300.1"/>
    <property type="gene ID" value="SPAL_0001726300"/>
</dbReference>
<name>A0A0N5CHE6_STREA</name>
<evidence type="ECO:0000313" key="1">
    <source>
        <dbReference type="Proteomes" id="UP000046392"/>
    </source>
</evidence>
<evidence type="ECO:0000313" key="2">
    <source>
        <dbReference type="WBParaSite" id="SPAL_0001726300.1"/>
    </source>
</evidence>
<dbReference type="AlphaFoldDB" id="A0A0N5CHE6"/>
<reference evidence="2" key="1">
    <citation type="submission" date="2017-02" db="UniProtKB">
        <authorList>
            <consortium name="WormBaseParasite"/>
        </authorList>
    </citation>
    <scope>IDENTIFICATION</scope>
</reference>
<accession>A0A0N5CHE6</accession>
<protein>
    <submittedName>
        <fullName evidence="2">Uncharacterized protein</fullName>
    </submittedName>
</protein>
<sequence>MNTTNINDPKNANRTVEVILQNSQTIMIDQDKQYATMDKIKNEELFSMNKTTEINKYGNDDKIFQLPHIGPTLDVTISKRNPTCTKKTINYPKDKTSRVGKSNEKNKIKNNTEENYKLLKYLSSTFSGENNINNLLKTSFLCKDGDTLKKAIELSQSYSSDDHYKFLNGKYLF</sequence>
<proteinExistence type="predicted"/>
<keyword evidence="1" id="KW-1185">Reference proteome</keyword>
<dbReference type="Proteomes" id="UP000046392">
    <property type="component" value="Unplaced"/>
</dbReference>